<dbReference type="InterPro" id="IPR001623">
    <property type="entry name" value="DnaJ_domain"/>
</dbReference>
<reference evidence="3 4" key="1">
    <citation type="submission" date="2015-03" db="EMBL/GenBank/DDBJ databases">
        <title>Caedibacter varicaedens, whole genome shotgun sequence.</title>
        <authorList>
            <person name="Suzuki H."/>
            <person name="Dapper A.L."/>
            <person name="Gibson A.K."/>
            <person name="Jackson C."/>
            <person name="Lee H."/>
            <person name="Pejaver V.R."/>
            <person name="Doak T."/>
            <person name="Lynch M."/>
        </authorList>
    </citation>
    <scope>NUCLEOTIDE SEQUENCE [LARGE SCALE GENOMIC DNA]</scope>
</reference>
<dbReference type="Pfam" id="PF00226">
    <property type="entry name" value="DnaJ"/>
    <property type="match status" value="1"/>
</dbReference>
<name>A0A0K8MEV9_9PROT</name>
<gene>
    <name evidence="3" type="primary">dnaJ_2</name>
    <name evidence="3" type="ORF">Cva_01735</name>
</gene>
<evidence type="ECO:0000256" key="1">
    <source>
        <dbReference type="ARBA" id="ARBA00023186"/>
    </source>
</evidence>
<dbReference type="PANTHER" id="PTHR44145:SF3">
    <property type="entry name" value="DNAJ HOMOLOG SUBFAMILY A MEMBER 3, MITOCHONDRIAL"/>
    <property type="match status" value="1"/>
</dbReference>
<keyword evidence="1" id="KW-0143">Chaperone</keyword>
<keyword evidence="4" id="KW-1185">Reference proteome</keyword>
<sequence>MTHKYKLHPFFDDSHVLTRSCDQEGCALSGEFRAPRSRSHLRDYLWFCLDHVRDYNERWNYYTGMDAQELEHEQRLDVTWQRPTWPFARTTTKSFFFHHQEDPLNIFNGATEDKNSAYDGHPRFSLQTEEGKALGVMNLSYPFTRKELKLRYIGLAKKYHPDMNGGSREAEERLKKINRAYEMLKKLVEC</sequence>
<dbReference type="OrthoDB" id="9786294at2"/>
<dbReference type="PRINTS" id="PR00625">
    <property type="entry name" value="JDOMAIN"/>
</dbReference>
<evidence type="ECO:0000313" key="3">
    <source>
        <dbReference type="EMBL" id="GAO99060.1"/>
    </source>
</evidence>
<dbReference type="InterPro" id="IPR036869">
    <property type="entry name" value="J_dom_sf"/>
</dbReference>
<evidence type="ECO:0000259" key="2">
    <source>
        <dbReference type="PROSITE" id="PS50076"/>
    </source>
</evidence>
<dbReference type="CDD" id="cd06257">
    <property type="entry name" value="DnaJ"/>
    <property type="match status" value="1"/>
</dbReference>
<dbReference type="PROSITE" id="PS50076">
    <property type="entry name" value="DNAJ_2"/>
    <property type="match status" value="1"/>
</dbReference>
<dbReference type="STRING" id="1629334.Cva_01735"/>
<dbReference type="EMBL" id="BBVC01000122">
    <property type="protein sequence ID" value="GAO99060.1"/>
    <property type="molecule type" value="Genomic_DNA"/>
</dbReference>
<organism evidence="3 4">
    <name type="scientific">Caedimonas varicaedens</name>
    <dbReference type="NCBI Taxonomy" id="1629334"/>
    <lineage>
        <taxon>Bacteria</taxon>
        <taxon>Pseudomonadati</taxon>
        <taxon>Pseudomonadota</taxon>
        <taxon>Alphaproteobacteria</taxon>
        <taxon>Holosporales</taxon>
        <taxon>Caedimonadaceae</taxon>
        <taxon>Caedimonas</taxon>
    </lineage>
</organism>
<dbReference type="Proteomes" id="UP000036771">
    <property type="component" value="Unassembled WGS sequence"/>
</dbReference>
<feature type="domain" description="J" evidence="2">
    <location>
        <begin position="129"/>
        <end position="189"/>
    </location>
</feature>
<proteinExistence type="predicted"/>
<protein>
    <submittedName>
        <fullName evidence="3">Chaperone protein DnaJ</fullName>
    </submittedName>
</protein>
<dbReference type="SMART" id="SM00271">
    <property type="entry name" value="DnaJ"/>
    <property type="match status" value="1"/>
</dbReference>
<dbReference type="AlphaFoldDB" id="A0A0K8MEV9"/>
<dbReference type="SUPFAM" id="SSF46565">
    <property type="entry name" value="Chaperone J-domain"/>
    <property type="match status" value="1"/>
</dbReference>
<accession>A0A0K8MEV9</accession>
<evidence type="ECO:0000313" key="4">
    <source>
        <dbReference type="Proteomes" id="UP000036771"/>
    </source>
</evidence>
<dbReference type="InterPro" id="IPR051938">
    <property type="entry name" value="Apopto_cytoskel_mod"/>
</dbReference>
<dbReference type="Gene3D" id="1.10.287.110">
    <property type="entry name" value="DnaJ domain"/>
    <property type="match status" value="1"/>
</dbReference>
<dbReference type="PANTHER" id="PTHR44145">
    <property type="entry name" value="DNAJ HOMOLOG SUBFAMILY A MEMBER 3, MITOCHONDRIAL"/>
    <property type="match status" value="1"/>
</dbReference>
<comment type="caution">
    <text evidence="3">The sequence shown here is derived from an EMBL/GenBank/DDBJ whole genome shotgun (WGS) entry which is preliminary data.</text>
</comment>